<evidence type="ECO:0000313" key="2">
    <source>
        <dbReference type="RefSeq" id="XP_052118181.1"/>
    </source>
</evidence>
<dbReference type="GeneID" id="127747735"/>
<dbReference type="InterPro" id="IPR036691">
    <property type="entry name" value="Endo/exonu/phosph_ase_sf"/>
</dbReference>
<dbReference type="SUPFAM" id="SSF56219">
    <property type="entry name" value="DNase I-like"/>
    <property type="match status" value="1"/>
</dbReference>
<gene>
    <name evidence="2" type="primary">LOC127747735</name>
</gene>
<dbReference type="PANTHER" id="PTHR33116">
    <property type="entry name" value="REVERSE TRANSCRIPTASE ZINC-BINDING DOMAIN-CONTAINING PROTEIN-RELATED-RELATED"/>
    <property type="match status" value="1"/>
</dbReference>
<organism evidence="1 2">
    <name type="scientific">Arachis duranensis</name>
    <name type="common">Wild peanut</name>
    <dbReference type="NCBI Taxonomy" id="130453"/>
    <lineage>
        <taxon>Eukaryota</taxon>
        <taxon>Viridiplantae</taxon>
        <taxon>Streptophyta</taxon>
        <taxon>Embryophyta</taxon>
        <taxon>Tracheophyta</taxon>
        <taxon>Spermatophyta</taxon>
        <taxon>Magnoliopsida</taxon>
        <taxon>eudicotyledons</taxon>
        <taxon>Gunneridae</taxon>
        <taxon>Pentapetalae</taxon>
        <taxon>rosids</taxon>
        <taxon>fabids</taxon>
        <taxon>Fabales</taxon>
        <taxon>Fabaceae</taxon>
        <taxon>Papilionoideae</taxon>
        <taxon>50 kb inversion clade</taxon>
        <taxon>dalbergioids sensu lato</taxon>
        <taxon>Dalbergieae</taxon>
        <taxon>Pterocarpus clade</taxon>
        <taxon>Arachis</taxon>
    </lineage>
</organism>
<proteinExistence type="predicted"/>
<dbReference type="PANTHER" id="PTHR33116:SF78">
    <property type="entry name" value="OS12G0587133 PROTEIN"/>
    <property type="match status" value="1"/>
</dbReference>
<protein>
    <submittedName>
        <fullName evidence="2">Uncharacterized protein LOC127747735</fullName>
    </submittedName>
</protein>
<dbReference type="KEGG" id="adu:127747735"/>
<dbReference type="AlphaFoldDB" id="A0A9C6TKD0"/>
<accession>A0A9C6TKD0</accession>
<name>A0A9C6TKD0_ARADU</name>
<evidence type="ECO:0000313" key="1">
    <source>
        <dbReference type="Proteomes" id="UP000515211"/>
    </source>
</evidence>
<reference evidence="2" key="2">
    <citation type="submission" date="2025-08" db="UniProtKB">
        <authorList>
            <consortium name="RefSeq"/>
        </authorList>
    </citation>
    <scope>IDENTIFICATION</scope>
    <source>
        <tissue evidence="2">Whole plant</tissue>
    </source>
</reference>
<dbReference type="Proteomes" id="UP000515211">
    <property type="component" value="Chromosome 1"/>
</dbReference>
<dbReference type="RefSeq" id="XP_052118181.1">
    <property type="nucleotide sequence ID" value="XM_052262221.1"/>
</dbReference>
<dbReference type="Gene3D" id="3.60.10.10">
    <property type="entry name" value="Endonuclease/exonuclease/phosphatase"/>
    <property type="match status" value="1"/>
</dbReference>
<reference evidence="1" key="1">
    <citation type="journal article" date="2016" name="Nat. Genet.">
        <title>The genome sequences of Arachis duranensis and Arachis ipaensis, the diploid ancestors of cultivated peanut.</title>
        <authorList>
            <person name="Bertioli D.J."/>
            <person name="Cannon S.B."/>
            <person name="Froenicke L."/>
            <person name="Huang G."/>
            <person name="Farmer A.D."/>
            <person name="Cannon E.K."/>
            <person name="Liu X."/>
            <person name="Gao D."/>
            <person name="Clevenger J."/>
            <person name="Dash S."/>
            <person name="Ren L."/>
            <person name="Moretzsohn M.C."/>
            <person name="Shirasawa K."/>
            <person name="Huang W."/>
            <person name="Vidigal B."/>
            <person name="Abernathy B."/>
            <person name="Chu Y."/>
            <person name="Niederhuth C.E."/>
            <person name="Umale P."/>
            <person name="Araujo A.C."/>
            <person name="Kozik A."/>
            <person name="Kim K.D."/>
            <person name="Burow M.D."/>
            <person name="Varshney R.K."/>
            <person name="Wang X."/>
            <person name="Zhang X."/>
            <person name="Barkley N."/>
            <person name="Guimaraes P.M."/>
            <person name="Isobe S."/>
            <person name="Guo B."/>
            <person name="Liao B."/>
            <person name="Stalker H.T."/>
            <person name="Schmitz R.J."/>
            <person name="Scheffler B.E."/>
            <person name="Leal-Bertioli S.C."/>
            <person name="Xun X."/>
            <person name="Jackson S.A."/>
            <person name="Michelmore R."/>
            <person name="Ozias-Akins P."/>
        </authorList>
    </citation>
    <scope>NUCLEOTIDE SEQUENCE [LARGE SCALE GENOMIC DNA]</scope>
    <source>
        <strain evidence="1">cv. V14167</strain>
    </source>
</reference>
<keyword evidence="1" id="KW-1185">Reference proteome</keyword>
<sequence length="691" mass="78584">MFNNLKNFWDKLGFHCIGIEEAVGYRGGIWFLSSITNASCVVIDQIDQCHTGPWMAVGDFNEIVAPDESTSAYFSSHRASLLAATLDDCELFDLKVTGRRYTWYRAVQAGRNLAKKLDRALVKEAWMTMFPEDYSEILSRLHSDHCPILVRCHGGPRVKGSCPFMFQAAWATHLSYKHVISKAWNQEFGGITERFKMVQQASLDFNSKIFRNIFVRKSKLEYQIDQIQRRLEVTDVLSLRIKEVELREDYNRLLLQEKLFWYQKSRKDGSWSTDPDILQEEVLSFYKNLFGTTEEVEVNCLGDVPMPTLSIEACARLIDHVSFAEVKSAVFSMSPFKAPGPDGFQAYFSKIGNRLDSFAPRRGLDRAIQCLLTYLCFVWKYLLAIYLIRWSRATKSQVQMVMHSLNIFCKASGMKVNLEKSKAFCSKNVTARIRDIFTSVSSICFALDLGRYLGVNLNHFRTSRASFHSVIEKVKGRLANWKGRLLNSAGRLCLINSVAASIPVYHMQGQVDGRGLSLVNWRTVITPKKFGGLGVRDPACVNISLLGKLVWQLFHCQDKPWVALLRAKYLKNEGVLDGPITCNASHVWKSISKAFGALKDAFSWCIESLNQSFWFDNWSIEGPIAQDVPFVHISDSDLTIRDVWKDSQWNLHDIFSIIPEDVKQRLNAYNPDLNAGESSGWSGGVASSRLY</sequence>